<feature type="transmembrane region" description="Helical" evidence="1">
    <location>
        <begin position="158"/>
        <end position="175"/>
    </location>
</feature>
<dbReference type="RefSeq" id="WP_160608324.1">
    <property type="nucleotide sequence ID" value="NZ_WTYF01000004.1"/>
</dbReference>
<feature type="transmembrane region" description="Helical" evidence="1">
    <location>
        <begin position="47"/>
        <end position="65"/>
    </location>
</feature>
<comment type="caution">
    <text evidence="2">The sequence shown here is derived from an EMBL/GenBank/DDBJ whole genome shotgun (WGS) entry which is preliminary data.</text>
</comment>
<proteinExistence type="predicted"/>
<dbReference type="OrthoDB" id="9813621at2"/>
<accession>A0A844Y3F5</accession>
<dbReference type="AlphaFoldDB" id="A0A844Y3F5"/>
<evidence type="ECO:0000313" key="2">
    <source>
        <dbReference type="EMBL" id="MXO51602.1"/>
    </source>
</evidence>
<feature type="transmembrane region" description="Helical" evidence="1">
    <location>
        <begin position="131"/>
        <end position="152"/>
    </location>
</feature>
<keyword evidence="1" id="KW-0812">Transmembrane</keyword>
<gene>
    <name evidence="2" type="ORF">GRI42_09845</name>
</gene>
<dbReference type="Proteomes" id="UP000444185">
    <property type="component" value="Unassembled WGS sequence"/>
</dbReference>
<evidence type="ECO:0000313" key="3">
    <source>
        <dbReference type="Proteomes" id="UP000444185"/>
    </source>
</evidence>
<evidence type="ECO:0000256" key="1">
    <source>
        <dbReference type="SAM" id="Phobius"/>
    </source>
</evidence>
<name>A0A844Y3F5_9SPHN</name>
<feature type="transmembrane region" description="Helical" evidence="1">
    <location>
        <begin position="77"/>
        <end position="97"/>
    </location>
</feature>
<feature type="transmembrane region" description="Helical" evidence="1">
    <location>
        <begin position="103"/>
        <end position="124"/>
    </location>
</feature>
<dbReference type="EMBL" id="WTYF01000004">
    <property type="protein sequence ID" value="MXO51602.1"/>
    <property type="molecule type" value="Genomic_DNA"/>
</dbReference>
<reference evidence="2 3" key="1">
    <citation type="submission" date="2019-12" db="EMBL/GenBank/DDBJ databases">
        <title>Genomic-based taxomic classification of the family Erythrobacteraceae.</title>
        <authorList>
            <person name="Xu L."/>
        </authorList>
    </citation>
    <scope>NUCLEOTIDE SEQUENCE [LARGE SCALE GENOMIC DNA]</scope>
    <source>
        <strain evidence="2 3">DSM 16225</strain>
    </source>
</reference>
<keyword evidence="3" id="KW-1185">Reference proteome</keyword>
<keyword evidence="1" id="KW-1133">Transmembrane helix</keyword>
<organism evidence="2 3">
    <name type="scientific">Qipengyuania gaetbuli</name>
    <dbReference type="NCBI Taxonomy" id="266952"/>
    <lineage>
        <taxon>Bacteria</taxon>
        <taxon>Pseudomonadati</taxon>
        <taxon>Pseudomonadota</taxon>
        <taxon>Alphaproteobacteria</taxon>
        <taxon>Sphingomonadales</taxon>
        <taxon>Erythrobacteraceae</taxon>
        <taxon>Qipengyuania</taxon>
    </lineage>
</organism>
<protein>
    <submittedName>
        <fullName evidence="2">Uncharacterized protein</fullName>
    </submittedName>
</protein>
<keyword evidence="1" id="KW-0472">Membrane</keyword>
<sequence length="184" mass="19315">MTQETIKSRGWLNGWRIAGWGALLALLALPAIAMQFTAEVQWTPMDFVFAGVLLTALGTGFELAVRFGGAGAKGIGMAIASLAGFLTVWANAAVGFIGHEGELVNAGFTLLVVAGALVSLAVWFRPSVMRWIMGAIALGQPLLGVAALWMMPGHAVEWGILVIFAGLWGAAALCFHRAHLRTAG</sequence>